<organism evidence="1 2">
    <name type="scientific">Vibrio ishigakensis</name>
    <dbReference type="NCBI Taxonomy" id="1481914"/>
    <lineage>
        <taxon>Bacteria</taxon>
        <taxon>Pseudomonadati</taxon>
        <taxon>Pseudomonadota</taxon>
        <taxon>Gammaproteobacteria</taxon>
        <taxon>Vibrionales</taxon>
        <taxon>Vibrionaceae</taxon>
        <taxon>Vibrio</taxon>
    </lineage>
</organism>
<dbReference type="AlphaFoldDB" id="A0A0B8NZC9"/>
<gene>
    <name evidence="1" type="ORF">JCM19232_223</name>
</gene>
<dbReference type="EMBL" id="BBSA01000001">
    <property type="protein sequence ID" value="GAM59890.1"/>
    <property type="molecule type" value="Genomic_DNA"/>
</dbReference>
<comment type="caution">
    <text evidence="1">The sequence shown here is derived from an EMBL/GenBank/DDBJ whole genome shotgun (WGS) entry which is preliminary data.</text>
</comment>
<protein>
    <submittedName>
        <fullName evidence="1">Uncharacterized protein</fullName>
    </submittedName>
</protein>
<evidence type="ECO:0000313" key="1">
    <source>
        <dbReference type="EMBL" id="GAM59890.1"/>
    </source>
</evidence>
<proteinExistence type="predicted"/>
<name>A0A0B8NZC9_9VIBR</name>
<reference evidence="1 2" key="1">
    <citation type="submission" date="2015-01" db="EMBL/GenBank/DDBJ databases">
        <title>Vibrio sp. C5 JCM 19232 whole genome shotgun sequence.</title>
        <authorList>
            <person name="Sawabe T."/>
            <person name="Meirelles P."/>
            <person name="Feng G."/>
            <person name="Sayaka M."/>
            <person name="Hattori M."/>
            <person name="Ohkuma M."/>
        </authorList>
    </citation>
    <scope>NUCLEOTIDE SEQUENCE [LARGE SCALE GENOMIC DNA]</scope>
    <source>
        <strain evidence="1 2">JCM19232</strain>
    </source>
</reference>
<reference evidence="1 2" key="2">
    <citation type="submission" date="2015-01" db="EMBL/GenBank/DDBJ databases">
        <authorList>
            <consortium name="NBRP consortium"/>
            <person name="Sawabe T."/>
            <person name="Meirelles P."/>
            <person name="Feng G."/>
            <person name="Sayaka M."/>
            <person name="Hattori M."/>
            <person name="Ohkuma M."/>
        </authorList>
    </citation>
    <scope>NUCLEOTIDE SEQUENCE [LARGE SCALE GENOMIC DNA]</scope>
    <source>
        <strain evidence="1 2">JCM19232</strain>
    </source>
</reference>
<sequence length="41" mass="4487">MLGTRLVKSTTEDGNYGLGDQKLRWSGYKTTSRALAAILIT</sequence>
<accession>A0A0B8NZC9</accession>
<dbReference type="Proteomes" id="UP000031670">
    <property type="component" value="Unassembled WGS sequence"/>
</dbReference>
<evidence type="ECO:0000313" key="2">
    <source>
        <dbReference type="Proteomes" id="UP000031670"/>
    </source>
</evidence>